<dbReference type="AlphaFoldDB" id="A0A6A5K904"/>
<keyword evidence="1" id="KW-0812">Transmembrane</keyword>
<reference evidence="2" key="1">
    <citation type="submission" date="2020-01" db="EMBL/GenBank/DDBJ databases">
        <authorList>
            <consortium name="DOE Joint Genome Institute"/>
            <person name="Haridas S."/>
            <person name="Albert R."/>
            <person name="Binder M."/>
            <person name="Bloem J."/>
            <person name="Labutti K."/>
            <person name="Salamov A."/>
            <person name="Andreopoulos B."/>
            <person name="Baker S.E."/>
            <person name="Barry K."/>
            <person name="Bills G."/>
            <person name="Bluhm B.H."/>
            <person name="Cannon C."/>
            <person name="Castanera R."/>
            <person name="Culley D.E."/>
            <person name="Daum C."/>
            <person name="Ezra D."/>
            <person name="Gonzalez J.B."/>
            <person name="Henrissat B."/>
            <person name="Kuo A."/>
            <person name="Liang C."/>
            <person name="Lipzen A."/>
            <person name="Lutzoni F."/>
            <person name="Magnuson J."/>
            <person name="Mondo S."/>
            <person name="Nolan M."/>
            <person name="Ohm R."/>
            <person name="Pangilinan J."/>
            <person name="Park H.-J."/>
            <person name="Ramirez L."/>
            <person name="Alfaro M."/>
            <person name="Sun H."/>
            <person name="Tritt A."/>
            <person name="Yoshinaga Y."/>
            <person name="Zwiers L.-H."/>
            <person name="Turgeon B.G."/>
            <person name="Goodwin S.B."/>
            <person name="Spatafora J.W."/>
            <person name="Crous P.W."/>
            <person name="Grigoriev I.V."/>
        </authorList>
    </citation>
    <scope>NUCLEOTIDE SEQUENCE</scope>
    <source>
        <strain evidence="2">P77</strain>
    </source>
</reference>
<name>A0A6A5K904_9PLEO</name>
<proteinExistence type="predicted"/>
<accession>A0A6A5K904</accession>
<gene>
    <name evidence="2" type="ORF">BDW02DRAFT_572543</name>
</gene>
<keyword evidence="1" id="KW-0472">Membrane</keyword>
<feature type="transmembrane region" description="Helical" evidence="1">
    <location>
        <begin position="74"/>
        <end position="91"/>
    </location>
</feature>
<dbReference type="Proteomes" id="UP000800040">
    <property type="component" value="Unassembled WGS sequence"/>
</dbReference>
<keyword evidence="1" id="KW-1133">Transmembrane helix</keyword>
<organism evidence="2 3">
    <name type="scientific">Decorospora gaudefroyi</name>
    <dbReference type="NCBI Taxonomy" id="184978"/>
    <lineage>
        <taxon>Eukaryota</taxon>
        <taxon>Fungi</taxon>
        <taxon>Dikarya</taxon>
        <taxon>Ascomycota</taxon>
        <taxon>Pezizomycotina</taxon>
        <taxon>Dothideomycetes</taxon>
        <taxon>Pleosporomycetidae</taxon>
        <taxon>Pleosporales</taxon>
        <taxon>Pleosporineae</taxon>
        <taxon>Pleosporaceae</taxon>
        <taxon>Decorospora</taxon>
    </lineage>
</organism>
<evidence type="ECO:0000313" key="3">
    <source>
        <dbReference type="Proteomes" id="UP000800040"/>
    </source>
</evidence>
<evidence type="ECO:0000313" key="2">
    <source>
        <dbReference type="EMBL" id="KAF1830934.1"/>
    </source>
</evidence>
<keyword evidence="3" id="KW-1185">Reference proteome</keyword>
<evidence type="ECO:0000256" key="1">
    <source>
        <dbReference type="SAM" id="Phobius"/>
    </source>
</evidence>
<protein>
    <submittedName>
        <fullName evidence="2">Uncharacterized protein</fullName>
    </submittedName>
</protein>
<dbReference type="EMBL" id="ML975379">
    <property type="protein sequence ID" value="KAF1830934.1"/>
    <property type="molecule type" value="Genomic_DNA"/>
</dbReference>
<sequence>MKQMQALYKVVTLNSAVHCWSQVADPSMSFSCIAYAVGNKVDEAVGLAEDLPLLIIVMRVKEVRKRRILRKYQFLLHTIAICPWSGSLVFIEEVVKGKITGAKRIS</sequence>